<evidence type="ECO:0000313" key="3">
    <source>
        <dbReference type="Proteomes" id="UP001139264"/>
    </source>
</evidence>
<dbReference type="InterPro" id="IPR005149">
    <property type="entry name" value="Tscrpt_reg_PadR_N"/>
</dbReference>
<dbReference type="Proteomes" id="UP001139264">
    <property type="component" value="Unassembled WGS sequence"/>
</dbReference>
<evidence type="ECO:0000259" key="1">
    <source>
        <dbReference type="Pfam" id="PF03551"/>
    </source>
</evidence>
<evidence type="ECO:0000313" key="2">
    <source>
        <dbReference type="EMBL" id="MCC3268640.1"/>
    </source>
</evidence>
<sequence length="129" mass="13856">MAHPGEEQEWVEARVESWVETYKKSMLTPVVLRAVAERQPVTVASVAAAVAASTGWQITERSLYRTLKRLQDSGLLHSAEVDVPRTGAKRKEISLTGLGAQFLAGITASLVEFPVPESGGAGAKRSVPE</sequence>
<dbReference type="Pfam" id="PF03551">
    <property type="entry name" value="PadR"/>
    <property type="match status" value="1"/>
</dbReference>
<dbReference type="SUPFAM" id="SSF46785">
    <property type="entry name" value="Winged helix' DNA-binding domain"/>
    <property type="match status" value="1"/>
</dbReference>
<name>A0A9X1M0F2_9MICC</name>
<protein>
    <submittedName>
        <fullName evidence="2">PadR family transcriptional regulator</fullName>
    </submittedName>
</protein>
<feature type="domain" description="Transcription regulator PadR N-terminal" evidence="1">
    <location>
        <begin position="35"/>
        <end position="104"/>
    </location>
</feature>
<organism evidence="2 3">
    <name type="scientific">Arthrobacter gengyunqii</name>
    <dbReference type="NCBI Taxonomy" id="2886940"/>
    <lineage>
        <taxon>Bacteria</taxon>
        <taxon>Bacillati</taxon>
        <taxon>Actinomycetota</taxon>
        <taxon>Actinomycetes</taxon>
        <taxon>Micrococcales</taxon>
        <taxon>Micrococcaceae</taxon>
        <taxon>Arthrobacter</taxon>
    </lineage>
</organism>
<proteinExistence type="predicted"/>
<dbReference type="RefSeq" id="WP_227907141.1">
    <property type="nucleotide sequence ID" value="NZ_CP095461.1"/>
</dbReference>
<dbReference type="InterPro" id="IPR036388">
    <property type="entry name" value="WH-like_DNA-bd_sf"/>
</dbReference>
<dbReference type="InterPro" id="IPR036390">
    <property type="entry name" value="WH_DNA-bd_sf"/>
</dbReference>
<dbReference type="AlphaFoldDB" id="A0A9X1M0F2"/>
<reference evidence="2" key="1">
    <citation type="submission" date="2021-10" db="EMBL/GenBank/DDBJ databases">
        <title>Novel species in genus Arthrobacter.</title>
        <authorList>
            <person name="Liu Y."/>
        </authorList>
    </citation>
    <scope>NUCLEOTIDE SEQUENCE</scope>
    <source>
        <strain evidence="2">Zg-Y809</strain>
    </source>
</reference>
<dbReference type="Gene3D" id="1.10.10.10">
    <property type="entry name" value="Winged helix-like DNA-binding domain superfamily/Winged helix DNA-binding domain"/>
    <property type="match status" value="1"/>
</dbReference>
<dbReference type="EMBL" id="JAJFZP010000005">
    <property type="protein sequence ID" value="MCC3268640.1"/>
    <property type="molecule type" value="Genomic_DNA"/>
</dbReference>
<comment type="caution">
    <text evidence="2">The sequence shown here is derived from an EMBL/GenBank/DDBJ whole genome shotgun (WGS) entry which is preliminary data.</text>
</comment>
<accession>A0A9X1M0F2</accession>
<gene>
    <name evidence="2" type="ORF">LJ751_04600</name>
</gene>